<dbReference type="Pfam" id="PF02624">
    <property type="entry name" value="YcaO"/>
    <property type="match status" value="2"/>
</dbReference>
<dbReference type="PROSITE" id="PS51664">
    <property type="entry name" value="YCAO"/>
    <property type="match status" value="1"/>
</dbReference>
<dbReference type="NCBIfam" id="TIGR00702">
    <property type="entry name" value="YcaO-type kinase domain"/>
    <property type="match status" value="1"/>
</dbReference>
<dbReference type="OrthoDB" id="5380721at2"/>
<accession>A0A2C8F4R3</accession>
<proteinExistence type="predicted"/>
<dbReference type="PANTHER" id="PTHR37809">
    <property type="entry name" value="RIBOSOMAL PROTEIN S12 METHYLTHIOTRANSFERASE ACCESSORY FACTOR YCAO"/>
    <property type="match status" value="1"/>
</dbReference>
<reference evidence="3" key="1">
    <citation type="submission" date="2017-09" db="EMBL/GenBank/DDBJ databases">
        <authorList>
            <person name="Regsiter A."/>
            <person name="William W."/>
        </authorList>
    </citation>
    <scope>NUCLEOTIDE SEQUENCE [LARGE SCALE GENOMIC DNA]</scope>
    <source>
        <strain evidence="3">500-1</strain>
    </source>
</reference>
<dbReference type="AlphaFoldDB" id="A0A2C8F4R3"/>
<name>A0A2C8F4R3_9BACT</name>
<organism evidence="2 3">
    <name type="scientific">Pseudodesulfovibrio profundus</name>
    <dbReference type="NCBI Taxonomy" id="57320"/>
    <lineage>
        <taxon>Bacteria</taxon>
        <taxon>Pseudomonadati</taxon>
        <taxon>Thermodesulfobacteriota</taxon>
        <taxon>Desulfovibrionia</taxon>
        <taxon>Desulfovibrionales</taxon>
        <taxon>Desulfovibrionaceae</taxon>
    </lineage>
</organism>
<protein>
    <recommendedName>
        <fullName evidence="1">YcaO domain-containing protein</fullName>
    </recommendedName>
</protein>
<dbReference type="Proteomes" id="UP000219215">
    <property type="component" value="Chromosome DPRO"/>
</dbReference>
<dbReference type="EMBL" id="LT907975">
    <property type="protein sequence ID" value="SOB57000.1"/>
    <property type="molecule type" value="Genomic_DNA"/>
</dbReference>
<dbReference type="RefSeq" id="WP_097010319.1">
    <property type="nucleotide sequence ID" value="NZ_LT907975.1"/>
</dbReference>
<dbReference type="InterPro" id="IPR003776">
    <property type="entry name" value="YcaO-like_dom"/>
</dbReference>
<keyword evidence="3" id="KW-1185">Reference proteome</keyword>
<gene>
    <name evidence="2" type="ORF">DPRO_0121</name>
</gene>
<feature type="domain" description="YcaO" evidence="1">
    <location>
        <begin position="248"/>
        <end position="565"/>
    </location>
</feature>
<dbReference type="PANTHER" id="PTHR37809:SF1">
    <property type="entry name" value="RIBOSOMAL PROTEIN S12 METHYLTHIOTRANSFERASE ACCESSORY FACTOR YCAO"/>
    <property type="match status" value="1"/>
</dbReference>
<evidence type="ECO:0000259" key="1">
    <source>
        <dbReference type="PROSITE" id="PS51664"/>
    </source>
</evidence>
<evidence type="ECO:0000313" key="3">
    <source>
        <dbReference type="Proteomes" id="UP000219215"/>
    </source>
</evidence>
<dbReference type="KEGG" id="pprf:DPRO_0121"/>
<evidence type="ECO:0000313" key="2">
    <source>
        <dbReference type="EMBL" id="SOB57000.1"/>
    </source>
</evidence>
<sequence>MRYKLQMMDTDFGVGKFAAMPAVNLSFNEMIDHLRENPFDDYMHEFVLQRFKDFRTRKLKKLIVQVMKDKGASDPVLAAIMYEACICHERQHQLLPLFDGIDPTFFLDHTPAIHIRNYLLEDQALHTQWIRMFGNNIFNLTPLPRPEEHGLASPIPEDDLPKKPITTISDTLELLKNDLPAPNPRKPLTETIDFALKALEKADAFLGPAMEHKASLSPIARLRHWMPKIRCKNGRMSNSLEGIQTCYGRGLSTEQADASYSMEMAERFSSYASFGSEGVLKYARKYPLLRGSYEELTVPAINPSNLRLEVPYAGQPLHWLEGCIPDGKGGTTPMWVPAQLVFLFCNLDEQSLFSAFGSTGLASGNTQAEAKVAALTEVIERDSDATVPFSLEKCFRIKTQDPDINHLLNAYKEDGIDVWFMDATSEFGVPCYKSIVVGKRGDMNKGTGSGLNGKSALVSAMTETPYPYPGPQSAPAPSNLPIRELESLPNYSTGSAEGDLLVLENTLISNGYTPAYVDLTRKDLNIPVTRAVIPGLEFISDFDHYSRVSPRLYQNYLKLGAVPDN</sequence>
<dbReference type="Gene3D" id="3.30.1330.230">
    <property type="match status" value="1"/>
</dbReference>